<gene>
    <name evidence="1" type="ORF">E2C01_044222</name>
</gene>
<evidence type="ECO:0000313" key="2">
    <source>
        <dbReference type="Proteomes" id="UP000324222"/>
    </source>
</evidence>
<evidence type="ECO:0000313" key="1">
    <source>
        <dbReference type="EMBL" id="MPC50393.1"/>
    </source>
</evidence>
<proteinExistence type="predicted"/>
<organism evidence="1 2">
    <name type="scientific">Portunus trituberculatus</name>
    <name type="common">Swimming crab</name>
    <name type="synonym">Neptunus trituberculatus</name>
    <dbReference type="NCBI Taxonomy" id="210409"/>
    <lineage>
        <taxon>Eukaryota</taxon>
        <taxon>Metazoa</taxon>
        <taxon>Ecdysozoa</taxon>
        <taxon>Arthropoda</taxon>
        <taxon>Crustacea</taxon>
        <taxon>Multicrustacea</taxon>
        <taxon>Malacostraca</taxon>
        <taxon>Eumalacostraca</taxon>
        <taxon>Eucarida</taxon>
        <taxon>Decapoda</taxon>
        <taxon>Pleocyemata</taxon>
        <taxon>Brachyura</taxon>
        <taxon>Eubrachyura</taxon>
        <taxon>Portunoidea</taxon>
        <taxon>Portunidae</taxon>
        <taxon>Portuninae</taxon>
        <taxon>Portunus</taxon>
    </lineage>
</organism>
<comment type="caution">
    <text evidence="1">The sequence shown here is derived from an EMBL/GenBank/DDBJ whole genome shotgun (WGS) entry which is preliminary data.</text>
</comment>
<dbReference type="EMBL" id="VSRR010009473">
    <property type="protein sequence ID" value="MPC50393.1"/>
    <property type="molecule type" value="Genomic_DNA"/>
</dbReference>
<name>A0A5B7FZD5_PORTR</name>
<protein>
    <submittedName>
        <fullName evidence="1">Uncharacterized protein</fullName>
    </submittedName>
</protein>
<dbReference type="AlphaFoldDB" id="A0A5B7FZD5"/>
<reference evidence="1 2" key="1">
    <citation type="submission" date="2019-05" db="EMBL/GenBank/DDBJ databases">
        <title>Another draft genome of Portunus trituberculatus and its Hox gene families provides insights of decapod evolution.</title>
        <authorList>
            <person name="Jeong J.-H."/>
            <person name="Song I."/>
            <person name="Kim S."/>
            <person name="Choi T."/>
            <person name="Kim D."/>
            <person name="Ryu S."/>
            <person name="Kim W."/>
        </authorList>
    </citation>
    <scope>NUCLEOTIDE SEQUENCE [LARGE SCALE GENOMIC DNA]</scope>
    <source>
        <tissue evidence="1">Muscle</tissue>
    </source>
</reference>
<accession>A0A5B7FZD5</accession>
<dbReference type="Proteomes" id="UP000324222">
    <property type="component" value="Unassembled WGS sequence"/>
</dbReference>
<sequence length="111" mass="12330">MTLAVPCLGRRLVCVIKGLTCPGTGRIQSTSLCSRDARKEAFLNRVLEVPRRALVRTPPPRTICRGINQTRDFPSHPPPARHRAARRGAALIGAFIDGWQCALTFSRHLFK</sequence>
<keyword evidence="2" id="KW-1185">Reference proteome</keyword>